<reference evidence="1" key="1">
    <citation type="journal article" date="2014" name="Int. J. Syst. Evol. Microbiol.">
        <title>Complete genome sequence of Corynebacterium casei LMG S-19264T (=DSM 44701T), isolated from a smear-ripened cheese.</title>
        <authorList>
            <consortium name="US DOE Joint Genome Institute (JGI-PGF)"/>
            <person name="Walter F."/>
            <person name="Albersmeier A."/>
            <person name="Kalinowski J."/>
            <person name="Ruckert C."/>
        </authorList>
    </citation>
    <scope>NUCLEOTIDE SEQUENCE</scope>
    <source>
        <strain evidence="1">CGMCC 1.12997</strain>
    </source>
</reference>
<dbReference type="EMBL" id="BMGT01000002">
    <property type="protein sequence ID" value="GGG75796.1"/>
    <property type="molecule type" value="Genomic_DNA"/>
</dbReference>
<comment type="caution">
    <text evidence="1">The sequence shown here is derived from an EMBL/GenBank/DDBJ whole genome shotgun (WGS) entry which is preliminary data.</text>
</comment>
<evidence type="ECO:0008006" key="3">
    <source>
        <dbReference type="Google" id="ProtNLM"/>
    </source>
</evidence>
<keyword evidence="2" id="KW-1185">Reference proteome</keyword>
<proteinExistence type="predicted"/>
<reference evidence="1" key="2">
    <citation type="submission" date="2020-09" db="EMBL/GenBank/DDBJ databases">
        <authorList>
            <person name="Sun Q."/>
            <person name="Zhou Y."/>
        </authorList>
    </citation>
    <scope>NUCLEOTIDE SEQUENCE</scope>
    <source>
        <strain evidence="1">CGMCC 1.12997</strain>
    </source>
</reference>
<name>A0A917M3Y3_9BACT</name>
<organism evidence="1 2">
    <name type="scientific">Edaphobacter dinghuensis</name>
    <dbReference type="NCBI Taxonomy" id="1560005"/>
    <lineage>
        <taxon>Bacteria</taxon>
        <taxon>Pseudomonadati</taxon>
        <taxon>Acidobacteriota</taxon>
        <taxon>Terriglobia</taxon>
        <taxon>Terriglobales</taxon>
        <taxon>Acidobacteriaceae</taxon>
        <taxon>Edaphobacter</taxon>
    </lineage>
</organism>
<gene>
    <name evidence="1" type="ORF">GCM10011585_18320</name>
</gene>
<evidence type="ECO:0000313" key="1">
    <source>
        <dbReference type="EMBL" id="GGG75796.1"/>
    </source>
</evidence>
<evidence type="ECO:0000313" key="2">
    <source>
        <dbReference type="Proteomes" id="UP000647241"/>
    </source>
</evidence>
<dbReference type="Proteomes" id="UP000647241">
    <property type="component" value="Unassembled WGS sequence"/>
</dbReference>
<accession>A0A917M3Y3</accession>
<protein>
    <recommendedName>
        <fullName evidence="3">Outer membrane lipoprotein-sorting protein</fullName>
    </recommendedName>
</protein>
<sequence>MYLIIGCTLASAQSSSPAVFDKDVPIPTITEPFGQWDATALNEIVDHLKVVGTSPWSGLQGTGQITYGVEDTTAYSATLSILDGTGFRLDGQTAKGELSIRINGGRGKIQEGDGHLYPLLPNTAKSGIVQFELPRLANFPYSGTSLLDRGLVVIDGRSLHRITYETTTADASEVVRKKNAVITDFYFDPTSHLLIKSANSIRIDGAGNADFLRVISYDDYRSVQGSMVPFRFTQTLNGQKQWTLQLSTVQLNPALETSSFEF</sequence>
<dbReference type="AlphaFoldDB" id="A0A917M3Y3"/>